<dbReference type="EMBL" id="AZBU02000009">
    <property type="protein sequence ID" value="TKR64316.1"/>
    <property type="molecule type" value="Genomic_DNA"/>
</dbReference>
<organism evidence="2 3">
    <name type="scientific">Steinernema carpocapsae</name>
    <name type="common">Entomopathogenic nematode</name>
    <dbReference type="NCBI Taxonomy" id="34508"/>
    <lineage>
        <taxon>Eukaryota</taxon>
        <taxon>Metazoa</taxon>
        <taxon>Ecdysozoa</taxon>
        <taxon>Nematoda</taxon>
        <taxon>Chromadorea</taxon>
        <taxon>Rhabditida</taxon>
        <taxon>Tylenchina</taxon>
        <taxon>Panagrolaimomorpha</taxon>
        <taxon>Strongyloidoidea</taxon>
        <taxon>Steinernematidae</taxon>
        <taxon>Steinernema</taxon>
    </lineage>
</organism>
<gene>
    <name evidence="2" type="ORF">L596_024875</name>
</gene>
<dbReference type="Pfam" id="PF12937">
    <property type="entry name" value="F-box-like"/>
    <property type="match status" value="1"/>
</dbReference>
<dbReference type="OrthoDB" id="2095648at2759"/>
<dbReference type="AlphaFoldDB" id="A0A4U5M635"/>
<accession>A0A4U5M635</accession>
<dbReference type="PROSITE" id="PS50181">
    <property type="entry name" value="FBOX"/>
    <property type="match status" value="1"/>
</dbReference>
<protein>
    <recommendedName>
        <fullName evidence="1">F-box domain-containing protein</fullName>
    </recommendedName>
</protein>
<keyword evidence="3" id="KW-1185">Reference proteome</keyword>
<dbReference type="Proteomes" id="UP000298663">
    <property type="component" value="Unassembled WGS sequence"/>
</dbReference>
<feature type="domain" description="F-box" evidence="1">
    <location>
        <begin position="11"/>
        <end position="69"/>
    </location>
</feature>
<comment type="caution">
    <text evidence="2">The sequence shown here is derived from an EMBL/GenBank/DDBJ whole genome shotgun (WGS) entry which is preliminary data.</text>
</comment>
<name>A0A4U5M635_STECR</name>
<dbReference type="Gene3D" id="1.20.1280.50">
    <property type="match status" value="1"/>
</dbReference>
<reference evidence="2 3" key="1">
    <citation type="journal article" date="2015" name="Genome Biol.">
        <title>Comparative genomics of Steinernema reveals deeply conserved gene regulatory networks.</title>
        <authorList>
            <person name="Dillman A.R."/>
            <person name="Macchietto M."/>
            <person name="Porter C.F."/>
            <person name="Rogers A."/>
            <person name="Williams B."/>
            <person name="Antoshechkin I."/>
            <person name="Lee M.M."/>
            <person name="Goodwin Z."/>
            <person name="Lu X."/>
            <person name="Lewis E.E."/>
            <person name="Goodrich-Blair H."/>
            <person name="Stock S.P."/>
            <person name="Adams B.J."/>
            <person name="Sternberg P.W."/>
            <person name="Mortazavi A."/>
        </authorList>
    </citation>
    <scope>NUCLEOTIDE SEQUENCE [LARGE SCALE GENOMIC DNA]</scope>
    <source>
        <strain evidence="2 3">ALL</strain>
    </source>
</reference>
<evidence type="ECO:0000259" key="1">
    <source>
        <dbReference type="PROSITE" id="PS50181"/>
    </source>
</evidence>
<dbReference type="InterPro" id="IPR036047">
    <property type="entry name" value="F-box-like_dom_sf"/>
</dbReference>
<dbReference type="SUPFAM" id="SSF81383">
    <property type="entry name" value="F-box domain"/>
    <property type="match status" value="1"/>
</dbReference>
<evidence type="ECO:0000313" key="3">
    <source>
        <dbReference type="Proteomes" id="UP000298663"/>
    </source>
</evidence>
<evidence type="ECO:0000313" key="2">
    <source>
        <dbReference type="EMBL" id="TKR64316.1"/>
    </source>
</evidence>
<sequence length="209" mass="24722">MDFFLSKPNFRVHIEELPSEILVQIFQFLSSSLTTLSSSAVERTQLYNIRLVCSRWNHLYLEHLILNRTMKLRIELNNGSLYCYPGCAGEEKWKINDFIASTKQFFSPNIHVNLFISFKKRSLKLEQLSKISQLASIIKSICELRIKCKQFVPDPEDLQESFFDHLKRPESMKAFFLEIGKLRKSQQCVIHDFLRHHNRFMPHFICFST</sequence>
<dbReference type="InterPro" id="IPR001810">
    <property type="entry name" value="F-box_dom"/>
</dbReference>
<proteinExistence type="predicted"/>
<reference evidence="2 3" key="2">
    <citation type="journal article" date="2019" name="G3 (Bethesda)">
        <title>Hybrid Assembly of the Genome of the Entomopathogenic Nematode Steinernema carpocapsae Identifies the X-Chromosome.</title>
        <authorList>
            <person name="Serra L."/>
            <person name="Macchietto M."/>
            <person name="Macias-Munoz A."/>
            <person name="McGill C.J."/>
            <person name="Rodriguez I.M."/>
            <person name="Rodriguez B."/>
            <person name="Murad R."/>
            <person name="Mortazavi A."/>
        </authorList>
    </citation>
    <scope>NUCLEOTIDE SEQUENCE [LARGE SCALE GENOMIC DNA]</scope>
    <source>
        <strain evidence="2 3">ALL</strain>
    </source>
</reference>